<keyword evidence="2" id="KW-1185">Reference proteome</keyword>
<organism evidence="1 2">
    <name type="scientific">Aeromonas phage 25</name>
    <dbReference type="NCBI Taxonomy" id="2911441"/>
    <lineage>
        <taxon>Viruses</taxon>
        <taxon>Duplodnaviria</taxon>
        <taxon>Heunggongvirae</taxon>
        <taxon>Uroviricota</taxon>
        <taxon>Caudoviricetes</taxon>
        <taxon>Pantevenvirales</taxon>
        <taxon>Straboviridae</taxon>
        <taxon>Tulanevirus</taxon>
        <taxon>Tulanevirus bteighttwo</taxon>
    </lineage>
</organism>
<proteinExistence type="predicted"/>
<evidence type="ECO:0000313" key="1">
    <source>
        <dbReference type="EMBL" id="ABF72664.1"/>
    </source>
</evidence>
<dbReference type="RefSeq" id="YP_656340.1">
    <property type="nucleotide sequence ID" value="NC_008208.1"/>
</dbReference>
<dbReference type="KEGG" id="vg:4156534"/>
<evidence type="ECO:0000313" key="2">
    <source>
        <dbReference type="Proteomes" id="UP000006653"/>
    </source>
</evidence>
<sequence>MSNVTHLVNFGFGQLSVQQIGSYFHVINSADAMMPIGTRFPIKDTVKLEADVIQLNGE</sequence>
<dbReference type="Proteomes" id="UP000006653">
    <property type="component" value="Segment"/>
</dbReference>
<accession>Q19CR1</accession>
<gene>
    <name evidence="1" type="ORF">PHG25ORF105c</name>
</gene>
<reference evidence="1 2" key="1">
    <citation type="submission" date="2006-05" db="EMBL/GenBank/DDBJ databases">
        <title>Comlete genome of Aeromonas salmonicida bacteriophage 25.</title>
        <authorList>
            <person name="Petrov V.M."/>
            <person name="Nolan J.M."/>
            <person name="Bertrand C."/>
            <person name="Krisch H.M."/>
            <person name="Karam J.D."/>
        </authorList>
    </citation>
    <scope>NUCLEOTIDE SEQUENCE [LARGE SCALE GENOMIC DNA]</scope>
</reference>
<protein>
    <submittedName>
        <fullName evidence="1">Uncharacterized protein</fullName>
    </submittedName>
</protein>
<dbReference type="EMBL" id="DQ529280">
    <property type="protein sequence ID" value="ABF72664.1"/>
    <property type="molecule type" value="Genomic_DNA"/>
</dbReference>
<dbReference type="GeneID" id="4156534"/>
<name>Q19CR1_9CAUD</name>